<dbReference type="InterPro" id="IPR000485">
    <property type="entry name" value="AsnC-type_HTH_dom"/>
</dbReference>
<dbReference type="RefSeq" id="WP_135660847.1">
    <property type="nucleotide sequence ID" value="NZ_JAJUFJ010000016.1"/>
</dbReference>
<keyword evidence="1" id="KW-0805">Transcription regulation</keyword>
<dbReference type="GO" id="GO:0043565">
    <property type="term" value="F:sequence-specific DNA binding"/>
    <property type="evidence" value="ECO:0007669"/>
    <property type="project" value="InterPro"/>
</dbReference>
<comment type="caution">
    <text evidence="5">The sequence shown here is derived from an EMBL/GenBank/DDBJ whole genome shotgun (WGS) entry which is preliminary data.</text>
</comment>
<dbReference type="AlphaFoldDB" id="A0A4Z0YCI6"/>
<dbReference type="Proteomes" id="UP000297714">
    <property type="component" value="Unassembled WGS sequence"/>
</dbReference>
<dbReference type="InterPro" id="IPR019888">
    <property type="entry name" value="Tscrpt_reg_AsnC-like"/>
</dbReference>
<dbReference type="InterPro" id="IPR019887">
    <property type="entry name" value="Tscrpt_reg_AsnC/Lrp_C"/>
</dbReference>
<dbReference type="InterPro" id="IPR036388">
    <property type="entry name" value="WH-like_DNA-bd_sf"/>
</dbReference>
<evidence type="ECO:0000256" key="1">
    <source>
        <dbReference type="ARBA" id="ARBA00023015"/>
    </source>
</evidence>
<evidence type="ECO:0000256" key="2">
    <source>
        <dbReference type="ARBA" id="ARBA00023125"/>
    </source>
</evidence>
<dbReference type="CDD" id="cd00090">
    <property type="entry name" value="HTH_ARSR"/>
    <property type="match status" value="1"/>
</dbReference>
<dbReference type="InterPro" id="IPR011991">
    <property type="entry name" value="ArsR-like_HTH"/>
</dbReference>
<dbReference type="Pfam" id="PF01037">
    <property type="entry name" value="AsnC_trans_reg"/>
    <property type="match status" value="1"/>
</dbReference>
<dbReference type="Gene3D" id="1.10.10.10">
    <property type="entry name" value="Winged helix-like DNA-binding domain superfamily/Winged helix DNA-binding domain"/>
    <property type="match status" value="1"/>
</dbReference>
<keyword evidence="6" id="KW-1185">Reference proteome</keyword>
<protein>
    <submittedName>
        <fullName evidence="5">HTH-type transcriptional regulator LrpC</fullName>
    </submittedName>
</protein>
<keyword evidence="3" id="KW-0804">Transcription</keyword>
<dbReference type="PANTHER" id="PTHR30154">
    <property type="entry name" value="LEUCINE-RESPONSIVE REGULATORY PROTEIN"/>
    <property type="match status" value="1"/>
</dbReference>
<name>A0A4Z0YCI6_9FIRM</name>
<dbReference type="SUPFAM" id="SSF46785">
    <property type="entry name" value="Winged helix' DNA-binding domain"/>
    <property type="match status" value="1"/>
</dbReference>
<accession>A0A4Z0YCI6</accession>
<dbReference type="SUPFAM" id="SSF54909">
    <property type="entry name" value="Dimeric alpha+beta barrel"/>
    <property type="match status" value="1"/>
</dbReference>
<proteinExistence type="predicted"/>
<reference evidence="5 6" key="1">
    <citation type="submission" date="2019-04" db="EMBL/GenBank/DDBJ databases">
        <authorList>
            <person name="Poehlein A."/>
            <person name="Bengelsdorf F.R."/>
            <person name="Duerre P."/>
            <person name="Daniel R."/>
        </authorList>
    </citation>
    <scope>NUCLEOTIDE SEQUENCE [LARGE SCALE GENOMIC DNA]</scope>
    <source>
        <strain evidence="5 6">BS-1</strain>
    </source>
</reference>
<dbReference type="Gene3D" id="3.30.70.920">
    <property type="match status" value="1"/>
</dbReference>
<organism evidence="5 6">
    <name type="scientific">Caproiciproducens galactitolivorans</name>
    <dbReference type="NCBI Taxonomy" id="642589"/>
    <lineage>
        <taxon>Bacteria</taxon>
        <taxon>Bacillati</taxon>
        <taxon>Bacillota</taxon>
        <taxon>Clostridia</taxon>
        <taxon>Eubacteriales</taxon>
        <taxon>Acutalibacteraceae</taxon>
        <taxon>Caproiciproducens</taxon>
    </lineage>
</organism>
<dbReference type="PROSITE" id="PS50956">
    <property type="entry name" value="HTH_ASNC_2"/>
    <property type="match status" value="1"/>
</dbReference>
<keyword evidence="2" id="KW-0238">DNA-binding</keyword>
<dbReference type="PRINTS" id="PR00033">
    <property type="entry name" value="HTHASNC"/>
</dbReference>
<evidence type="ECO:0000313" key="6">
    <source>
        <dbReference type="Proteomes" id="UP000297714"/>
    </source>
</evidence>
<feature type="domain" description="HTH asnC-type" evidence="4">
    <location>
        <begin position="2"/>
        <end position="63"/>
    </location>
</feature>
<dbReference type="EMBL" id="SRMQ01000014">
    <property type="protein sequence ID" value="TGJ75556.1"/>
    <property type="molecule type" value="Genomic_DNA"/>
</dbReference>
<dbReference type="GO" id="GO:0005829">
    <property type="term" value="C:cytosol"/>
    <property type="evidence" value="ECO:0007669"/>
    <property type="project" value="TreeGrafter"/>
</dbReference>
<dbReference type="InterPro" id="IPR011008">
    <property type="entry name" value="Dimeric_a/b-barrel"/>
</dbReference>
<dbReference type="OrthoDB" id="66249at2"/>
<dbReference type="PANTHER" id="PTHR30154:SF53">
    <property type="entry name" value="HTH-TYPE TRANSCRIPTIONAL REGULATOR LRPC"/>
    <property type="match status" value="1"/>
</dbReference>
<dbReference type="InterPro" id="IPR036390">
    <property type="entry name" value="WH_DNA-bd_sf"/>
</dbReference>
<evidence type="ECO:0000313" key="5">
    <source>
        <dbReference type="EMBL" id="TGJ75556.1"/>
    </source>
</evidence>
<dbReference type="Pfam" id="PF13404">
    <property type="entry name" value="HTH_AsnC-type"/>
    <property type="match status" value="1"/>
</dbReference>
<gene>
    <name evidence="5" type="primary">lrpC</name>
    <name evidence="5" type="ORF">CAGA_22630</name>
</gene>
<evidence type="ECO:0000256" key="3">
    <source>
        <dbReference type="ARBA" id="ARBA00023163"/>
    </source>
</evidence>
<dbReference type="SMART" id="SM00344">
    <property type="entry name" value="HTH_ASNC"/>
    <property type="match status" value="1"/>
</dbReference>
<dbReference type="GO" id="GO:0043200">
    <property type="term" value="P:response to amino acid"/>
    <property type="evidence" value="ECO:0007669"/>
    <property type="project" value="TreeGrafter"/>
</dbReference>
<sequence>MLDKIDRKLIELLQSNARISIKRLAQEVFLSAPAVSARLERLEKLKIITGYTASVDYVKLGYHIMAFINLEVAPSEKVVFYPFIQKCPNVIECNCITGNYSMLIKVAFPSTVELDTFVGQLQQFGHTQTQIVFSTPVPHRGIKPADYSEEQ</sequence>
<evidence type="ECO:0000259" key="4">
    <source>
        <dbReference type="PROSITE" id="PS50956"/>
    </source>
</evidence>